<evidence type="ECO:0000256" key="6">
    <source>
        <dbReference type="ARBA" id="ARBA00023284"/>
    </source>
</evidence>
<reference evidence="12" key="2">
    <citation type="submission" date="2015-07" db="EMBL/GenBank/DDBJ databases">
        <title>MeaNS - Measles Nucleotide Surveillance Program.</title>
        <authorList>
            <person name="Tran T."/>
            <person name="Druce J."/>
        </authorList>
    </citation>
    <scope>NUCLEOTIDE SEQUENCE</scope>
    <source>
        <strain evidence="12">DSM 9887</strain>
    </source>
</reference>
<keyword evidence="5 9" id="KW-1015">Disulfide bond</keyword>
<evidence type="ECO:0000313" key="13">
    <source>
        <dbReference type="Proteomes" id="UP000036834"/>
    </source>
</evidence>
<protein>
    <recommendedName>
        <fullName evidence="2 7">Thioredoxin</fullName>
    </recommendedName>
</protein>
<dbReference type="PANTHER" id="PTHR45663:SF11">
    <property type="entry name" value="GEO12009P1"/>
    <property type="match status" value="1"/>
</dbReference>
<dbReference type="NCBIfam" id="TIGR01068">
    <property type="entry name" value="thioredoxin"/>
    <property type="match status" value="1"/>
</dbReference>
<evidence type="ECO:0000313" key="12">
    <source>
        <dbReference type="EMBL" id="KNB74293.1"/>
    </source>
</evidence>
<dbReference type="OrthoDB" id="9790390at2"/>
<dbReference type="PIRSF" id="PIRSF000077">
    <property type="entry name" value="Thioredoxin"/>
    <property type="match status" value="1"/>
</dbReference>
<accession>A0A0K9YZX7</accession>
<dbReference type="RefSeq" id="WP_049736530.1">
    <property type="nucleotide sequence ID" value="NZ_BJON01000006.1"/>
</dbReference>
<feature type="disulfide bond" description="Redox-active" evidence="9">
    <location>
        <begin position="30"/>
        <end position="33"/>
    </location>
</feature>
<gene>
    <name evidence="12" type="ORF">ADS79_00835</name>
    <name evidence="11" type="ORF">BRE01_18370</name>
</gene>
<dbReference type="InterPro" id="IPR005746">
    <property type="entry name" value="Thioredoxin"/>
</dbReference>
<evidence type="ECO:0000256" key="8">
    <source>
        <dbReference type="PIRNR" id="PIRNR000077"/>
    </source>
</evidence>
<evidence type="ECO:0000256" key="1">
    <source>
        <dbReference type="ARBA" id="ARBA00008987"/>
    </source>
</evidence>
<evidence type="ECO:0000256" key="2">
    <source>
        <dbReference type="ARBA" id="ARBA00020570"/>
    </source>
</evidence>
<dbReference type="Gene3D" id="3.40.30.10">
    <property type="entry name" value="Glutaredoxin"/>
    <property type="match status" value="1"/>
</dbReference>
<evidence type="ECO:0000259" key="10">
    <source>
        <dbReference type="PROSITE" id="PS51352"/>
    </source>
</evidence>
<dbReference type="InterPro" id="IPR036249">
    <property type="entry name" value="Thioredoxin-like_sf"/>
</dbReference>
<evidence type="ECO:0000256" key="4">
    <source>
        <dbReference type="ARBA" id="ARBA00022982"/>
    </source>
</evidence>
<organism evidence="12 13">
    <name type="scientific">Brevibacillus reuszeri</name>
    <dbReference type="NCBI Taxonomy" id="54915"/>
    <lineage>
        <taxon>Bacteria</taxon>
        <taxon>Bacillati</taxon>
        <taxon>Bacillota</taxon>
        <taxon>Bacilli</taxon>
        <taxon>Bacillales</taxon>
        <taxon>Paenibacillaceae</taxon>
        <taxon>Brevibacillus</taxon>
    </lineage>
</organism>
<evidence type="ECO:0000256" key="5">
    <source>
        <dbReference type="ARBA" id="ARBA00023157"/>
    </source>
</evidence>
<dbReference type="Pfam" id="PF00085">
    <property type="entry name" value="Thioredoxin"/>
    <property type="match status" value="1"/>
</dbReference>
<dbReference type="PANTHER" id="PTHR45663">
    <property type="entry name" value="GEO12009P1"/>
    <property type="match status" value="1"/>
</dbReference>
<evidence type="ECO:0000256" key="9">
    <source>
        <dbReference type="PIRSR" id="PIRSR000077-4"/>
    </source>
</evidence>
<dbReference type="GO" id="GO:0005829">
    <property type="term" value="C:cytosol"/>
    <property type="evidence" value="ECO:0007669"/>
    <property type="project" value="TreeGrafter"/>
</dbReference>
<dbReference type="InterPro" id="IPR017937">
    <property type="entry name" value="Thioredoxin_CS"/>
</dbReference>
<dbReference type="GO" id="GO:0045454">
    <property type="term" value="P:cell redox homeostasis"/>
    <property type="evidence" value="ECO:0007669"/>
    <property type="project" value="TreeGrafter"/>
</dbReference>
<evidence type="ECO:0000313" key="14">
    <source>
        <dbReference type="Proteomes" id="UP000319578"/>
    </source>
</evidence>
<dbReference type="PRINTS" id="PR00421">
    <property type="entry name" value="THIOREDOXIN"/>
</dbReference>
<dbReference type="STRING" id="54915.ADS79_00835"/>
<comment type="similarity">
    <text evidence="1 8">Belongs to the thioredoxin family.</text>
</comment>
<keyword evidence="3" id="KW-0813">Transport</keyword>
<evidence type="ECO:0000256" key="7">
    <source>
        <dbReference type="NCBIfam" id="TIGR01068"/>
    </source>
</evidence>
<reference evidence="13" key="1">
    <citation type="submission" date="2015-07" db="EMBL/GenBank/DDBJ databases">
        <title>Genome sequencing project for genomic taxonomy and phylogenomics of Bacillus-like bacteria.</title>
        <authorList>
            <person name="Liu B."/>
            <person name="Wang J."/>
            <person name="Zhu Y."/>
            <person name="Liu G."/>
            <person name="Chen Q."/>
            <person name="Chen Z."/>
            <person name="Lan J."/>
            <person name="Che J."/>
            <person name="Ge C."/>
            <person name="Shi H."/>
            <person name="Pan Z."/>
            <person name="Liu X."/>
        </authorList>
    </citation>
    <scope>NUCLEOTIDE SEQUENCE [LARGE SCALE GENOMIC DNA]</scope>
    <source>
        <strain evidence="13">DSM 9887</strain>
    </source>
</reference>
<dbReference type="PROSITE" id="PS51352">
    <property type="entry name" value="THIOREDOXIN_2"/>
    <property type="match status" value="1"/>
</dbReference>
<proteinExistence type="inferred from homology"/>
<keyword evidence="4" id="KW-0249">Electron transport</keyword>
<evidence type="ECO:0000313" key="11">
    <source>
        <dbReference type="EMBL" id="GED68135.1"/>
    </source>
</evidence>
<dbReference type="EMBL" id="LGIQ01000002">
    <property type="protein sequence ID" value="KNB74293.1"/>
    <property type="molecule type" value="Genomic_DNA"/>
</dbReference>
<dbReference type="Proteomes" id="UP000319578">
    <property type="component" value="Unassembled WGS sequence"/>
</dbReference>
<keyword evidence="6 9" id="KW-0676">Redox-active center</keyword>
<dbReference type="CDD" id="cd02947">
    <property type="entry name" value="TRX_family"/>
    <property type="match status" value="1"/>
</dbReference>
<comment type="caution">
    <text evidence="12">The sequence shown here is derived from an EMBL/GenBank/DDBJ whole genome shotgun (WGS) entry which is preliminary data.</text>
</comment>
<dbReference type="Proteomes" id="UP000036834">
    <property type="component" value="Unassembled WGS sequence"/>
</dbReference>
<dbReference type="FunFam" id="3.40.30.10:FF:000001">
    <property type="entry name" value="Thioredoxin"/>
    <property type="match status" value="1"/>
</dbReference>
<dbReference type="InterPro" id="IPR013766">
    <property type="entry name" value="Thioredoxin_domain"/>
</dbReference>
<reference evidence="11 14" key="3">
    <citation type="submission" date="2019-06" db="EMBL/GenBank/DDBJ databases">
        <title>Whole genome shotgun sequence of Brevibacillus reuszeri NBRC 15719.</title>
        <authorList>
            <person name="Hosoyama A."/>
            <person name="Uohara A."/>
            <person name="Ohji S."/>
            <person name="Ichikawa N."/>
        </authorList>
    </citation>
    <scope>NUCLEOTIDE SEQUENCE [LARGE SCALE GENOMIC DNA]</scope>
    <source>
        <strain evidence="11 14">NBRC 15719</strain>
    </source>
</reference>
<dbReference type="GO" id="GO:0015035">
    <property type="term" value="F:protein-disulfide reductase activity"/>
    <property type="evidence" value="ECO:0007669"/>
    <property type="project" value="UniProtKB-UniRule"/>
</dbReference>
<dbReference type="AlphaFoldDB" id="A0A0K9YZX7"/>
<sequence>MAIFHVTDAAFKNQMQAKGLTLVNFWAPWCGPCRMFATVLEAYVAEGNHDVKILKLNVDEETEVANQFGVMSLPTSILFKDGQPIDKVIGALPLSDLKKFVTR</sequence>
<dbReference type="PROSITE" id="PS00194">
    <property type="entry name" value="THIOREDOXIN_1"/>
    <property type="match status" value="1"/>
</dbReference>
<dbReference type="EMBL" id="BJON01000006">
    <property type="protein sequence ID" value="GED68135.1"/>
    <property type="molecule type" value="Genomic_DNA"/>
</dbReference>
<name>A0A0K9YZX7_9BACL</name>
<evidence type="ECO:0000256" key="3">
    <source>
        <dbReference type="ARBA" id="ARBA00022448"/>
    </source>
</evidence>
<feature type="domain" description="Thioredoxin" evidence="10">
    <location>
        <begin position="1"/>
        <end position="103"/>
    </location>
</feature>
<dbReference type="PATRIC" id="fig|54915.3.peg.5308"/>
<keyword evidence="14" id="KW-1185">Reference proteome</keyword>
<dbReference type="SUPFAM" id="SSF52833">
    <property type="entry name" value="Thioredoxin-like"/>
    <property type="match status" value="1"/>
</dbReference>